<dbReference type="NCBIfam" id="TIGR04183">
    <property type="entry name" value="Por_Secre_tail"/>
    <property type="match status" value="1"/>
</dbReference>
<dbReference type="GO" id="GO:0016020">
    <property type="term" value="C:membrane"/>
    <property type="evidence" value="ECO:0007669"/>
    <property type="project" value="InterPro"/>
</dbReference>
<accession>A0A327WLP2</accession>
<gene>
    <name evidence="2" type="ORF">LX87_05260</name>
</gene>
<dbReference type="PANTHER" id="PTHR40050:SF1">
    <property type="entry name" value="INNER SPORE COAT PROTEIN H"/>
    <property type="match status" value="1"/>
</dbReference>
<comment type="caution">
    <text evidence="2">The sequence shown here is derived from an EMBL/GenBank/DDBJ whole genome shotgun (WGS) entry which is preliminary data.</text>
</comment>
<protein>
    <submittedName>
        <fullName evidence="2">Putative secreted protein (Por secretion system target)</fullName>
    </submittedName>
</protein>
<evidence type="ECO:0000313" key="2">
    <source>
        <dbReference type="EMBL" id="RAJ92291.1"/>
    </source>
</evidence>
<dbReference type="InterPro" id="IPR026444">
    <property type="entry name" value="Secre_tail"/>
</dbReference>
<proteinExistence type="predicted"/>
<dbReference type="Pfam" id="PF08757">
    <property type="entry name" value="CotH"/>
    <property type="match status" value="1"/>
</dbReference>
<dbReference type="PANTHER" id="PTHR40050">
    <property type="entry name" value="INNER SPORE COAT PROTEIN H"/>
    <property type="match status" value="1"/>
</dbReference>
<dbReference type="Proteomes" id="UP000248790">
    <property type="component" value="Unassembled WGS sequence"/>
</dbReference>
<keyword evidence="1" id="KW-0732">Signal</keyword>
<dbReference type="Gene3D" id="2.60.40.10">
    <property type="entry name" value="Immunoglobulins"/>
    <property type="match status" value="1"/>
</dbReference>
<dbReference type="GO" id="GO:0005509">
    <property type="term" value="F:calcium ion binding"/>
    <property type="evidence" value="ECO:0007669"/>
    <property type="project" value="InterPro"/>
</dbReference>
<dbReference type="EMBL" id="QLMC01000008">
    <property type="protein sequence ID" value="RAJ92291.1"/>
    <property type="molecule type" value="Genomic_DNA"/>
</dbReference>
<keyword evidence="3" id="KW-1185">Reference proteome</keyword>
<dbReference type="InterPro" id="IPR014867">
    <property type="entry name" value="Spore_coat_CotH_CotH2/3/7"/>
</dbReference>
<feature type="chain" id="PRO_5016316718" evidence="1">
    <location>
        <begin position="25"/>
        <end position="869"/>
    </location>
</feature>
<dbReference type="AlphaFoldDB" id="A0A327WLP2"/>
<dbReference type="InterPro" id="IPR015919">
    <property type="entry name" value="Cadherin-like_sf"/>
</dbReference>
<evidence type="ECO:0000256" key="1">
    <source>
        <dbReference type="SAM" id="SignalP"/>
    </source>
</evidence>
<feature type="signal peptide" evidence="1">
    <location>
        <begin position="1"/>
        <end position="24"/>
    </location>
</feature>
<dbReference type="Pfam" id="PF05345">
    <property type="entry name" value="He_PIG"/>
    <property type="match status" value="1"/>
</dbReference>
<dbReference type="RefSeq" id="WP_170139463.1">
    <property type="nucleotide sequence ID" value="NZ_QLMC01000008.1"/>
</dbReference>
<organism evidence="2 3">
    <name type="scientific">Larkinella arboricola</name>
    <dbReference type="NCBI Taxonomy" id="643671"/>
    <lineage>
        <taxon>Bacteria</taxon>
        <taxon>Pseudomonadati</taxon>
        <taxon>Bacteroidota</taxon>
        <taxon>Cytophagia</taxon>
        <taxon>Cytophagales</taxon>
        <taxon>Spirosomataceae</taxon>
        <taxon>Larkinella</taxon>
    </lineage>
</organism>
<dbReference type="SUPFAM" id="SSF49313">
    <property type="entry name" value="Cadherin-like"/>
    <property type="match status" value="1"/>
</dbReference>
<dbReference type="InterPro" id="IPR013783">
    <property type="entry name" value="Ig-like_fold"/>
</dbReference>
<reference evidence="2 3" key="1">
    <citation type="submission" date="2018-06" db="EMBL/GenBank/DDBJ databases">
        <title>Genomic Encyclopedia of Archaeal and Bacterial Type Strains, Phase II (KMG-II): from individual species to whole genera.</title>
        <authorList>
            <person name="Goeker M."/>
        </authorList>
    </citation>
    <scope>NUCLEOTIDE SEQUENCE [LARGE SCALE GENOMIC DNA]</scope>
    <source>
        <strain evidence="2 3">DSM 21851</strain>
    </source>
</reference>
<name>A0A327WLP2_LARAB</name>
<evidence type="ECO:0000313" key="3">
    <source>
        <dbReference type="Proteomes" id="UP000248790"/>
    </source>
</evidence>
<sequence>MKNIFSRCNVLVLLVMVGFFGPLASHTQAQGIPPSISLPAGRFQVDHSLGLIVCNSIPTVSASQPASTLVLDKTYTLSPSLGSIRVGTEYHATDIGGKTYKLYFTKLPLVHIRTNSNAVISESDDRTPGSVVVTETDGEPFSASMGIRVRGNLSRTYPKRSYNMQLWKDATGSKELETALLGMRNDSKWLLQALYSEPLRLNSAVSWSLWQRIHTLYYSKPGFPDGEPGALSAVRSRYCDVFLNGSYIGIYGLGEDMDRKQLKLKKTGDQGELNGELYKASGWSDATTFSDKNFPFYDPNSVVWAEYEMDYPKEPYWNNLYDFVNFVVTEEPSKLKAGFPSRLNLDNMIDYFLFLNVTGAKDNIGNNQFIARYKQGEPYLFIPWDLDGTFGYWNGAYIHEIDPDMGVLINGLFDRLLSTNPHDYKGRMRQRWFSLRQNEFSAVSLKKNFTDSFNLLNNNGAYARENLKWASSLRMHDMDYIHDWIDRRLLLLDKYFSEFPLPKCTTPATPTVTATPASLTAGQSTVLKATGCAYTVIWNTGQTGSQISVTPPITTGYFAKCQQAAGCESPFSAPVEVKVSPAAPPANQPPRAPVLSPLQTTVHTAFAATLPAFTDTDPLTYSLKGLPEGLNFTVASRQIAGTPTVSGTYSLTYTATDSKSASTSAFVPLTVHPAPPGSVTGNFEGYLDIVGCSSIQGWVWDRSKPNTPLMVEFFANGKSIGTVEANLYRQDLKDTGKGSGMHGYRFTTPASIKTGATFQISAEVQNSTYVLNWAPKALMCPVASVESGEGLSVWPNPSNGNFEVQYRLNDGPPGELSVLDDTGRRWYRKVVGGVGDQRQSVSLPGASGMYLIQLRQGKTVQTRKILIGK</sequence>